<dbReference type="Proteomes" id="UP001317259">
    <property type="component" value="Unassembled WGS sequence"/>
</dbReference>
<organism evidence="1 2">
    <name type="scientific">Actinomadura luzonensis</name>
    <dbReference type="NCBI Taxonomy" id="2805427"/>
    <lineage>
        <taxon>Bacteria</taxon>
        <taxon>Bacillati</taxon>
        <taxon>Actinomycetota</taxon>
        <taxon>Actinomycetes</taxon>
        <taxon>Streptosporangiales</taxon>
        <taxon>Thermomonosporaceae</taxon>
        <taxon>Actinomadura</taxon>
    </lineage>
</organism>
<comment type="caution">
    <text evidence="1">The sequence shown here is derived from an EMBL/GenBank/DDBJ whole genome shotgun (WGS) entry which is preliminary data.</text>
</comment>
<dbReference type="InterPro" id="IPR006311">
    <property type="entry name" value="TAT_signal"/>
</dbReference>
<dbReference type="RefSeq" id="WP_242375994.1">
    <property type="nucleotide sequence ID" value="NZ_JAKRKC020000001.1"/>
</dbReference>
<reference evidence="1 2" key="1">
    <citation type="submission" date="2022-04" db="EMBL/GenBank/DDBJ databases">
        <title>Genome draft of Actinomadura sp. ATCC 31491.</title>
        <authorList>
            <person name="Shi X."/>
            <person name="Du Y."/>
        </authorList>
    </citation>
    <scope>NUCLEOTIDE SEQUENCE [LARGE SCALE GENOMIC DNA]</scope>
    <source>
        <strain evidence="1 2">ATCC 31491</strain>
    </source>
</reference>
<dbReference type="EMBL" id="JAKRKC020000001">
    <property type="protein sequence ID" value="MCK2215487.1"/>
    <property type="molecule type" value="Genomic_DNA"/>
</dbReference>
<gene>
    <name evidence="1" type="ORF">MF672_017070</name>
</gene>
<evidence type="ECO:0000313" key="2">
    <source>
        <dbReference type="Proteomes" id="UP001317259"/>
    </source>
</evidence>
<accession>A0ABT0FT23</accession>
<proteinExistence type="predicted"/>
<evidence type="ECO:0000313" key="1">
    <source>
        <dbReference type="EMBL" id="MCK2215487.1"/>
    </source>
</evidence>
<evidence type="ECO:0008006" key="3">
    <source>
        <dbReference type="Google" id="ProtNLM"/>
    </source>
</evidence>
<sequence length="161" mass="17520">MRVNRRRLVVAAVIVAVVAAVGVPGPAVADSAKDSRLLSLTSSTFFLRGAFGSPWKVGDCHLEFPSYVSIESGQQVHLHAVSDTDFTRHADVWHSRFDFLDAQQRLVVSVGSTDTGPFDSPDMVPAEGDEGPSIVYEWDRRVILPNAVPSRAVSVRWLSAC</sequence>
<name>A0ABT0FT23_9ACTN</name>
<protein>
    <recommendedName>
        <fullName evidence="3">Secreted protein</fullName>
    </recommendedName>
</protein>
<keyword evidence="2" id="KW-1185">Reference proteome</keyword>
<dbReference type="PROSITE" id="PS51318">
    <property type="entry name" value="TAT"/>
    <property type="match status" value="1"/>
</dbReference>